<evidence type="ECO:0000313" key="2">
    <source>
        <dbReference type="EMBL" id="MDO6424316.1"/>
    </source>
</evidence>
<keyword evidence="1" id="KW-1133">Transmembrane helix</keyword>
<dbReference type="RefSeq" id="WP_303493682.1">
    <property type="nucleotide sequence ID" value="NZ_JAUOPB010000014.1"/>
</dbReference>
<proteinExistence type="predicted"/>
<keyword evidence="1" id="KW-0472">Membrane</keyword>
<keyword evidence="1" id="KW-0812">Transmembrane</keyword>
<dbReference type="AlphaFoldDB" id="A0AAW7XCN2"/>
<reference evidence="2" key="1">
    <citation type="submission" date="2023-07" db="EMBL/GenBank/DDBJ databases">
        <title>Genome content predicts the carbon catabolic preferences of heterotrophic bacteria.</title>
        <authorList>
            <person name="Gralka M."/>
        </authorList>
    </citation>
    <scope>NUCLEOTIDE SEQUENCE</scope>
    <source>
        <strain evidence="2">I3M17_2</strain>
    </source>
</reference>
<accession>A0AAW7XCN2</accession>
<evidence type="ECO:0000313" key="3">
    <source>
        <dbReference type="Proteomes" id="UP001169760"/>
    </source>
</evidence>
<gene>
    <name evidence="2" type="ORF">Q4521_17660</name>
</gene>
<name>A0AAW7XCN2_9GAMM</name>
<protein>
    <submittedName>
        <fullName evidence="2">Uncharacterized protein</fullName>
    </submittedName>
</protein>
<sequence length="101" mass="11614">MLENRYILLGLTIGFIGLTVTVVNAIYFHFRYQKKIDQAIAGGEDDIGFLLGLTRLTMYGHYCLFSRRAKKAGVYDIFLDCPLFKEHTLFSTGLRCCYFLI</sequence>
<evidence type="ECO:0000256" key="1">
    <source>
        <dbReference type="SAM" id="Phobius"/>
    </source>
</evidence>
<dbReference type="EMBL" id="JAUOPB010000014">
    <property type="protein sequence ID" value="MDO6424316.1"/>
    <property type="molecule type" value="Genomic_DNA"/>
</dbReference>
<dbReference type="Proteomes" id="UP001169760">
    <property type="component" value="Unassembled WGS sequence"/>
</dbReference>
<organism evidence="2 3">
    <name type="scientific">Saccharophagus degradans</name>
    <dbReference type="NCBI Taxonomy" id="86304"/>
    <lineage>
        <taxon>Bacteria</taxon>
        <taxon>Pseudomonadati</taxon>
        <taxon>Pseudomonadota</taxon>
        <taxon>Gammaproteobacteria</taxon>
        <taxon>Cellvibrionales</taxon>
        <taxon>Cellvibrionaceae</taxon>
        <taxon>Saccharophagus</taxon>
    </lineage>
</organism>
<comment type="caution">
    <text evidence="2">The sequence shown here is derived from an EMBL/GenBank/DDBJ whole genome shotgun (WGS) entry which is preliminary data.</text>
</comment>
<feature type="transmembrane region" description="Helical" evidence="1">
    <location>
        <begin position="6"/>
        <end position="28"/>
    </location>
</feature>